<evidence type="ECO:0000313" key="4">
    <source>
        <dbReference type="Proteomes" id="UP000295547"/>
    </source>
</evidence>
<proteinExistence type="predicted"/>
<dbReference type="Proteomes" id="UP000295507">
    <property type="component" value="Unassembled WGS sequence"/>
</dbReference>
<reference evidence="3 4" key="1">
    <citation type="submission" date="2019-03" db="EMBL/GenBank/DDBJ databases">
        <title>Genomic Encyclopedia of Type Strains, Phase IV (KMG-V): Genome sequencing to study the core and pangenomes of soil and plant-associated prokaryotes.</title>
        <authorList>
            <person name="Whitman W."/>
        </authorList>
    </citation>
    <scope>NUCLEOTIDE SEQUENCE [LARGE SCALE GENOMIC DNA]</scope>
    <source>
        <strain evidence="1 4">Gr42</strain>
        <strain evidence="2 3">IE4868</strain>
    </source>
</reference>
<accession>A0A4R3S269</accession>
<dbReference type="EMBL" id="SMBJ01000001">
    <property type="protein sequence ID" value="TCU30619.1"/>
    <property type="molecule type" value="Genomic_DNA"/>
</dbReference>
<protein>
    <submittedName>
        <fullName evidence="2">Uncharacterized protein</fullName>
    </submittedName>
</protein>
<evidence type="ECO:0000313" key="3">
    <source>
        <dbReference type="Proteomes" id="UP000295507"/>
    </source>
</evidence>
<dbReference type="RefSeq" id="WP_342635767.1">
    <property type="nucleotide sequence ID" value="NZ_SMBJ01000001.1"/>
</dbReference>
<gene>
    <name evidence="2" type="ORF">EV129_101660</name>
    <name evidence="1" type="ORF">EV130_101190</name>
</gene>
<evidence type="ECO:0000313" key="1">
    <source>
        <dbReference type="EMBL" id="TCU30619.1"/>
    </source>
</evidence>
<dbReference type="AlphaFoldDB" id="A0A4R3S269"/>
<dbReference type="Proteomes" id="UP000295547">
    <property type="component" value="Unassembled WGS sequence"/>
</dbReference>
<organism evidence="2 3">
    <name type="scientific">Rhizobium azibense</name>
    <dbReference type="NCBI Taxonomy" id="1136135"/>
    <lineage>
        <taxon>Bacteria</taxon>
        <taxon>Pseudomonadati</taxon>
        <taxon>Pseudomonadota</taxon>
        <taxon>Alphaproteobacteria</taxon>
        <taxon>Hyphomicrobiales</taxon>
        <taxon>Rhizobiaceae</taxon>
        <taxon>Rhizobium/Agrobacterium group</taxon>
        <taxon>Rhizobium</taxon>
    </lineage>
</organism>
<comment type="caution">
    <text evidence="2">The sequence shown here is derived from an EMBL/GenBank/DDBJ whole genome shotgun (WGS) entry which is preliminary data.</text>
</comment>
<evidence type="ECO:0000313" key="2">
    <source>
        <dbReference type="EMBL" id="TCU41369.1"/>
    </source>
</evidence>
<dbReference type="EMBL" id="SMBK01000001">
    <property type="protein sequence ID" value="TCU41369.1"/>
    <property type="molecule type" value="Genomic_DNA"/>
</dbReference>
<sequence>MMKSQDVVVLLKLASLEDGEQENGQQPAHHGVAMGEDPYSVRGLETALGISKTEVSASIKRSLSSGIAVKDRKTGRPRVNRRQFLEFIVHGLRFVFPVKPGAMQRGLPTAFAAPILRESLHSAGSLISVWPYARGREMGQAIEPLFKTVPEAAEKDERLYAYLALVDAIRLGNPREANLATSLLTERLA</sequence>
<name>A0A4R3S269_9HYPH</name>
<keyword evidence="4" id="KW-1185">Reference proteome</keyword>